<keyword evidence="2" id="KW-1185">Reference proteome</keyword>
<name>A0AAD3Y489_NEPGR</name>
<dbReference type="Proteomes" id="UP001279734">
    <property type="component" value="Unassembled WGS sequence"/>
</dbReference>
<evidence type="ECO:0000313" key="1">
    <source>
        <dbReference type="EMBL" id="GMH26925.1"/>
    </source>
</evidence>
<evidence type="ECO:0000313" key="2">
    <source>
        <dbReference type="Proteomes" id="UP001279734"/>
    </source>
</evidence>
<reference evidence="1" key="1">
    <citation type="submission" date="2023-05" db="EMBL/GenBank/DDBJ databases">
        <title>Nepenthes gracilis genome sequencing.</title>
        <authorList>
            <person name="Fukushima K."/>
        </authorList>
    </citation>
    <scope>NUCLEOTIDE SEQUENCE</scope>
    <source>
        <strain evidence="1">SING2019-196</strain>
    </source>
</reference>
<organism evidence="1 2">
    <name type="scientific">Nepenthes gracilis</name>
    <name type="common">Slender pitcher plant</name>
    <dbReference type="NCBI Taxonomy" id="150966"/>
    <lineage>
        <taxon>Eukaryota</taxon>
        <taxon>Viridiplantae</taxon>
        <taxon>Streptophyta</taxon>
        <taxon>Embryophyta</taxon>
        <taxon>Tracheophyta</taxon>
        <taxon>Spermatophyta</taxon>
        <taxon>Magnoliopsida</taxon>
        <taxon>eudicotyledons</taxon>
        <taxon>Gunneridae</taxon>
        <taxon>Pentapetalae</taxon>
        <taxon>Caryophyllales</taxon>
        <taxon>Nepenthaceae</taxon>
        <taxon>Nepenthes</taxon>
    </lineage>
</organism>
<proteinExistence type="predicted"/>
<sequence>MQLLYTLSQSLRLDNSRICQWESDGVAMDSNSAIRDNLEASMIYSERILILDGDEAQAWKQKHQPGETISIGNASLLKNLNQSNFI</sequence>
<dbReference type="EMBL" id="BSYO01000032">
    <property type="protein sequence ID" value="GMH26925.1"/>
    <property type="molecule type" value="Genomic_DNA"/>
</dbReference>
<dbReference type="AlphaFoldDB" id="A0AAD3Y489"/>
<accession>A0AAD3Y489</accession>
<gene>
    <name evidence="1" type="ORF">Nepgr_028768</name>
</gene>
<protein>
    <submittedName>
        <fullName evidence="1">Uncharacterized protein</fullName>
    </submittedName>
</protein>
<comment type="caution">
    <text evidence="1">The sequence shown here is derived from an EMBL/GenBank/DDBJ whole genome shotgun (WGS) entry which is preliminary data.</text>
</comment>